<organism evidence="3 4">
    <name type="scientific">Zeimonas arvi</name>
    <dbReference type="NCBI Taxonomy" id="2498847"/>
    <lineage>
        <taxon>Bacteria</taxon>
        <taxon>Pseudomonadati</taxon>
        <taxon>Pseudomonadota</taxon>
        <taxon>Betaproteobacteria</taxon>
        <taxon>Burkholderiales</taxon>
        <taxon>Burkholderiaceae</taxon>
        <taxon>Zeimonas</taxon>
    </lineage>
</organism>
<dbReference type="EMBL" id="VDUY01000001">
    <property type="protein sequence ID" value="TXL68337.1"/>
    <property type="molecule type" value="Genomic_DNA"/>
</dbReference>
<keyword evidence="3" id="KW-0378">Hydrolase</keyword>
<dbReference type="GO" id="GO:0016788">
    <property type="term" value="F:hydrolase activity, acting on ester bonds"/>
    <property type="evidence" value="ECO:0007669"/>
    <property type="project" value="UniProtKB-ARBA"/>
</dbReference>
<evidence type="ECO:0000313" key="3">
    <source>
        <dbReference type="EMBL" id="TXL68337.1"/>
    </source>
</evidence>
<dbReference type="InterPro" id="IPR013830">
    <property type="entry name" value="SGNH_hydro"/>
</dbReference>
<accession>A0A5C8P586</accession>
<protein>
    <submittedName>
        <fullName evidence="3">SGNH/GDSL hydrolase family protein</fullName>
    </submittedName>
</protein>
<reference evidence="3 4" key="1">
    <citation type="submission" date="2019-06" db="EMBL/GenBank/DDBJ databases">
        <title>Quisquiliibacterium sp. nov., isolated from a maize field.</title>
        <authorList>
            <person name="Lin S.-Y."/>
            <person name="Tsai C.-F."/>
            <person name="Young C.-C."/>
        </authorList>
    </citation>
    <scope>NUCLEOTIDE SEQUENCE [LARGE SCALE GENOMIC DNA]</scope>
    <source>
        <strain evidence="3 4">CC-CFT501</strain>
    </source>
</reference>
<comment type="caution">
    <text evidence="3">The sequence shown here is derived from an EMBL/GenBank/DDBJ whole genome shotgun (WGS) entry which is preliminary data.</text>
</comment>
<dbReference type="Pfam" id="PF13472">
    <property type="entry name" value="Lipase_GDSL_2"/>
    <property type="match status" value="1"/>
</dbReference>
<feature type="region of interest" description="Disordered" evidence="1">
    <location>
        <begin position="1"/>
        <end position="57"/>
    </location>
</feature>
<dbReference type="InterPro" id="IPR036514">
    <property type="entry name" value="SGNH_hydro_sf"/>
</dbReference>
<keyword evidence="4" id="KW-1185">Reference proteome</keyword>
<feature type="compositionally biased region" description="Low complexity" evidence="1">
    <location>
        <begin position="1"/>
        <end position="12"/>
    </location>
</feature>
<name>A0A5C8P586_9BURK</name>
<dbReference type="Proteomes" id="UP000321548">
    <property type="component" value="Unassembled WGS sequence"/>
</dbReference>
<evidence type="ECO:0000256" key="1">
    <source>
        <dbReference type="SAM" id="MobiDB-lite"/>
    </source>
</evidence>
<feature type="domain" description="SGNH hydrolase-type esterase" evidence="2">
    <location>
        <begin position="116"/>
        <end position="301"/>
    </location>
</feature>
<evidence type="ECO:0000313" key="4">
    <source>
        <dbReference type="Proteomes" id="UP000321548"/>
    </source>
</evidence>
<dbReference type="SUPFAM" id="SSF52266">
    <property type="entry name" value="SGNH hydrolase"/>
    <property type="match status" value="1"/>
</dbReference>
<dbReference type="Gene3D" id="3.40.50.1110">
    <property type="entry name" value="SGNH hydrolase"/>
    <property type="match status" value="1"/>
</dbReference>
<dbReference type="OrthoDB" id="9804395at2"/>
<gene>
    <name evidence="3" type="ORF">FHP08_01215</name>
</gene>
<proteinExistence type="predicted"/>
<dbReference type="CDD" id="cd01836">
    <property type="entry name" value="FeeA_FeeB_like"/>
    <property type="match status" value="1"/>
</dbReference>
<dbReference type="AlphaFoldDB" id="A0A5C8P586"/>
<evidence type="ECO:0000259" key="2">
    <source>
        <dbReference type="Pfam" id="PF13472"/>
    </source>
</evidence>
<sequence length="331" mass="34635">MPALAAGGPAPGRWRGFHARDGRRGAPWRRRSRPGPQAGSPRARGGKRTGGRAGPSRPEAALKLVVARLALAPLLIAQGRRVRRIALRLPEAAGLREGAEGLPEGGAVRPLRLLLVGDSSAAGVGAPTQDQALAGNLARALIGPAAFDRVAWRLEARTGAAAADALAMAQALAPWPCDVAVLVVGVNDVTGATPPARWQRTVDRLIDTLGHRHGARTVVLSGLPPMHRFPLLPQPLRWYLGEQARRLDAVLVRRAAGDPALRHLPLPAMDDRSTMHDGSLPAARSPMAADGFHPSPVGYRIWAGTLAGEVLRAMPSRSAGSPATAASASTK</sequence>